<keyword evidence="1" id="KW-1133">Transmembrane helix</keyword>
<keyword evidence="1" id="KW-0812">Transmembrane</keyword>
<protein>
    <submittedName>
        <fullName evidence="2">Uncharacterized protein</fullName>
    </submittedName>
</protein>
<dbReference type="EMBL" id="AP008931">
    <property type="protein sequence ID" value="BAE46033.1"/>
    <property type="molecule type" value="Genomic_DNA"/>
</dbReference>
<name>Q3L9T0_RHOE4</name>
<dbReference type="AlphaFoldDB" id="Q3L9T0"/>
<evidence type="ECO:0000313" key="3">
    <source>
        <dbReference type="Proteomes" id="UP000002204"/>
    </source>
</evidence>
<keyword evidence="2" id="KW-0614">Plasmid</keyword>
<organism evidence="2 3">
    <name type="scientific">Rhodococcus erythropolis (strain PR4 / NBRC 100887)</name>
    <dbReference type="NCBI Taxonomy" id="234621"/>
    <lineage>
        <taxon>Bacteria</taxon>
        <taxon>Bacillati</taxon>
        <taxon>Actinomycetota</taxon>
        <taxon>Actinomycetes</taxon>
        <taxon>Mycobacteriales</taxon>
        <taxon>Nocardiaceae</taxon>
        <taxon>Rhodococcus</taxon>
        <taxon>Rhodococcus erythropolis group</taxon>
    </lineage>
</organism>
<sequence>MCQNNQRGRAFTQMIRVLFRCTQTSMRRGFRGSGQQAKSVPRVGDLLFMAGASMTCLLGVAGLMVALRGAKDATDEDEVLGPGAELIQEMR</sequence>
<dbReference type="KEGG" id="rer:RER_pREL1-00900"/>
<evidence type="ECO:0000256" key="1">
    <source>
        <dbReference type="SAM" id="Phobius"/>
    </source>
</evidence>
<accession>Q3L9T0</accession>
<feature type="transmembrane region" description="Helical" evidence="1">
    <location>
        <begin position="46"/>
        <end position="67"/>
    </location>
</feature>
<dbReference type="Proteomes" id="UP000002204">
    <property type="component" value="Plasmid pREL1"/>
</dbReference>
<gene>
    <name evidence="2" type="ordered locus">RER_pREL1-00900</name>
</gene>
<proteinExistence type="predicted"/>
<geneLocation type="plasmid" evidence="2 3">
    <name>pREL1</name>
</geneLocation>
<keyword evidence="1" id="KW-0472">Membrane</keyword>
<evidence type="ECO:0000313" key="2">
    <source>
        <dbReference type="EMBL" id="BAE46033.1"/>
    </source>
</evidence>
<reference evidence="3" key="1">
    <citation type="submission" date="2005-03" db="EMBL/GenBank/DDBJ databases">
        <title>Comparison of the complete genome sequences of Rhodococcus erythropolis PR4 and Rhodococcus opacus B4.</title>
        <authorList>
            <person name="Takarada H."/>
            <person name="Sekine M."/>
            <person name="Hosoyama A."/>
            <person name="Yamada R."/>
            <person name="Fujisawa T."/>
            <person name="Omata S."/>
            <person name="Shimizu A."/>
            <person name="Tsukatani N."/>
            <person name="Tanikawa S."/>
            <person name="Fujita N."/>
            <person name="Harayama S."/>
        </authorList>
    </citation>
    <scope>NUCLEOTIDE SEQUENCE [LARGE SCALE GENOMIC DNA]</scope>
    <source>
        <strain evidence="3">PR4 / NBRC 100887</strain>
        <plasmid evidence="3">pREL1</plasmid>
    </source>
</reference>
<reference evidence="2 3" key="2">
    <citation type="journal article" date="2006" name="Environ. Microbiol.">
        <title>Sequence analysis of three plasmids harboured in Rhodococcus erythropolis strain PR4.</title>
        <authorList>
            <person name="Sekine M."/>
            <person name="Tanikawa S."/>
            <person name="Omata S."/>
            <person name="Saito M."/>
            <person name="Fujisawa T."/>
            <person name="Tsukatani N."/>
            <person name="Tajima T."/>
            <person name="Sekigawa T."/>
            <person name="Kosugi H."/>
            <person name="Matsuo Y."/>
            <person name="Nishiko R."/>
            <person name="Imamura K."/>
            <person name="Ito M."/>
            <person name="Narita H."/>
            <person name="Tago S."/>
            <person name="Fujita N."/>
            <person name="Harayama S."/>
        </authorList>
    </citation>
    <scope>NUCLEOTIDE SEQUENCE [LARGE SCALE GENOMIC DNA]</scope>
    <source>
        <strain evidence="3">PR4 / NBRC 100887</strain>
        <plasmid evidence="2 3">pREL1</plasmid>
    </source>
</reference>
<dbReference type="HOGENOM" id="CLU_2424908_0_0_11"/>